<dbReference type="Proteomes" id="UP000231252">
    <property type="component" value="Unassembled WGS sequence"/>
</dbReference>
<accession>A0A2H0XBX5</accession>
<dbReference type="GO" id="GO:0006006">
    <property type="term" value="P:glucose metabolic process"/>
    <property type="evidence" value="ECO:0007669"/>
    <property type="project" value="InterPro"/>
</dbReference>
<dbReference type="InterPro" id="IPR020829">
    <property type="entry name" value="GlycerAld_3-P_DH_cat"/>
</dbReference>
<proteinExistence type="inferred from homology"/>
<evidence type="ECO:0000313" key="11">
    <source>
        <dbReference type="Proteomes" id="UP000231252"/>
    </source>
</evidence>
<dbReference type="GO" id="GO:0016620">
    <property type="term" value="F:oxidoreductase activity, acting on the aldehyde or oxo group of donors, NAD or NADP as acceptor"/>
    <property type="evidence" value="ECO:0007669"/>
    <property type="project" value="InterPro"/>
</dbReference>
<feature type="binding site" evidence="5">
    <location>
        <begin position="10"/>
        <end position="11"/>
    </location>
    <ligand>
        <name>NAD(+)</name>
        <dbReference type="ChEBI" id="CHEBI:57540"/>
    </ligand>
</feature>
<dbReference type="Gene3D" id="3.40.50.720">
    <property type="entry name" value="NAD(P)-binding Rossmann-like Domain"/>
    <property type="match status" value="1"/>
</dbReference>
<feature type="binding site" evidence="5">
    <location>
        <position position="145"/>
    </location>
    <ligand>
        <name>NAD(+)</name>
        <dbReference type="ChEBI" id="CHEBI:57540"/>
    </ligand>
</feature>
<comment type="similarity">
    <text evidence="1 7">Belongs to the glyceraldehyde-3-phosphate dehydrogenase family.</text>
</comment>
<dbReference type="PROSITE" id="PS00071">
    <property type="entry name" value="GAPDH"/>
    <property type="match status" value="1"/>
</dbReference>
<evidence type="ECO:0000256" key="2">
    <source>
        <dbReference type="ARBA" id="ARBA00023002"/>
    </source>
</evidence>
<dbReference type="InterPro" id="IPR020830">
    <property type="entry name" value="GlycerAld_3-P_DH_AS"/>
</dbReference>
<feature type="site" description="Activates thiol group during catalysis" evidence="6">
    <location>
        <position position="204"/>
    </location>
</feature>
<dbReference type="EMBL" id="PEYU01000040">
    <property type="protein sequence ID" value="PIS22434.1"/>
    <property type="molecule type" value="Genomic_DNA"/>
</dbReference>
<dbReference type="AlphaFoldDB" id="A0A2H0XBX5"/>
<organism evidence="10 11">
    <name type="scientific">candidate division WWE3 bacterium CG08_land_8_20_14_0_20_41_10</name>
    <dbReference type="NCBI Taxonomy" id="1975085"/>
    <lineage>
        <taxon>Bacteria</taxon>
        <taxon>Katanobacteria</taxon>
    </lineage>
</organism>
<dbReference type="PIRSF" id="PIRSF000149">
    <property type="entry name" value="GAP_DH"/>
    <property type="match status" value="1"/>
</dbReference>
<dbReference type="PANTHER" id="PTHR43148">
    <property type="entry name" value="GLYCERALDEHYDE-3-PHOSPHATE DEHYDROGENASE 2"/>
    <property type="match status" value="1"/>
</dbReference>
<dbReference type="NCBIfam" id="TIGR01534">
    <property type="entry name" value="GAPDH-I"/>
    <property type="match status" value="1"/>
</dbReference>
<feature type="binding site" evidence="4">
    <location>
        <begin position="176"/>
        <end position="178"/>
    </location>
    <ligand>
        <name>D-glyceraldehyde 3-phosphate</name>
        <dbReference type="ChEBI" id="CHEBI:59776"/>
    </ligand>
</feature>
<dbReference type="InterPro" id="IPR036291">
    <property type="entry name" value="NAD(P)-bd_dom_sf"/>
</dbReference>
<dbReference type="CDD" id="cd18126">
    <property type="entry name" value="GAPDH_I_C"/>
    <property type="match status" value="1"/>
</dbReference>
<gene>
    <name evidence="10" type="primary">gap</name>
    <name evidence="10" type="ORF">COT50_01975</name>
</gene>
<dbReference type="InterPro" id="IPR020831">
    <property type="entry name" value="GlycerAld/Erythrose_P_DH"/>
</dbReference>
<dbReference type="Pfam" id="PF00044">
    <property type="entry name" value="Gp_dh_N"/>
    <property type="match status" value="2"/>
</dbReference>
<evidence type="ECO:0000256" key="7">
    <source>
        <dbReference type="RuleBase" id="RU000397"/>
    </source>
</evidence>
<evidence type="ECO:0000256" key="1">
    <source>
        <dbReference type="ARBA" id="ARBA00007406"/>
    </source>
</evidence>
<evidence type="ECO:0000256" key="8">
    <source>
        <dbReference type="RuleBase" id="RU361160"/>
    </source>
</evidence>
<keyword evidence="5" id="KW-0547">Nucleotide-binding</keyword>
<dbReference type="EC" id="1.2.1.-" evidence="8"/>
<evidence type="ECO:0000256" key="5">
    <source>
        <dbReference type="PIRSR" id="PIRSR000149-3"/>
    </source>
</evidence>
<dbReference type="FunFam" id="3.30.360.10:FF:000002">
    <property type="entry name" value="Glyceraldehyde-3-phosphate dehydrogenase"/>
    <property type="match status" value="1"/>
</dbReference>
<dbReference type="SUPFAM" id="SSF55347">
    <property type="entry name" value="Glyceraldehyde-3-phosphate dehydrogenase-like, C-terminal domain"/>
    <property type="match status" value="1"/>
</dbReference>
<feature type="binding site" evidence="4">
    <location>
        <position position="207"/>
    </location>
    <ligand>
        <name>D-glyceraldehyde 3-phosphate</name>
        <dbReference type="ChEBI" id="CHEBI:59776"/>
    </ligand>
</feature>
<feature type="binding site" evidence="4">
    <location>
        <position position="262"/>
    </location>
    <ligand>
        <name>D-glyceraldehyde 3-phosphate</name>
        <dbReference type="ChEBI" id="CHEBI:59776"/>
    </ligand>
</feature>
<dbReference type="GO" id="GO:0050661">
    <property type="term" value="F:NADP binding"/>
    <property type="evidence" value="ECO:0007669"/>
    <property type="project" value="InterPro"/>
</dbReference>
<reference evidence="11" key="1">
    <citation type="submission" date="2017-09" db="EMBL/GenBank/DDBJ databases">
        <title>Depth-based differentiation of microbial function through sediment-hosted aquifers and enrichment of novel symbionts in the deep terrestrial subsurface.</title>
        <authorList>
            <person name="Probst A.J."/>
            <person name="Ladd B."/>
            <person name="Jarett J.K."/>
            <person name="Geller-Mcgrath D.E."/>
            <person name="Sieber C.M.K."/>
            <person name="Emerson J.B."/>
            <person name="Anantharaman K."/>
            <person name="Thomas B.C."/>
            <person name="Malmstrom R."/>
            <person name="Stieglmeier M."/>
            <person name="Klingl A."/>
            <person name="Woyke T."/>
            <person name="Ryan C.M."/>
            <person name="Banfield J.F."/>
        </authorList>
    </citation>
    <scope>NUCLEOTIDE SEQUENCE [LARGE SCALE GENOMIC DNA]</scope>
</reference>
<feature type="binding site" evidence="5">
    <location>
        <position position="345"/>
    </location>
    <ligand>
        <name>NAD(+)</name>
        <dbReference type="ChEBI" id="CHEBI:57540"/>
    </ligand>
</feature>
<evidence type="ECO:0000313" key="10">
    <source>
        <dbReference type="EMBL" id="PIS22434.1"/>
    </source>
</evidence>
<feature type="active site" description="Nucleophile" evidence="3">
    <location>
        <position position="177"/>
    </location>
</feature>
<evidence type="ECO:0000256" key="3">
    <source>
        <dbReference type="PIRSR" id="PIRSR000149-1"/>
    </source>
</evidence>
<feature type="binding site" evidence="4">
    <location>
        <begin position="239"/>
        <end position="240"/>
    </location>
    <ligand>
        <name>D-glyceraldehyde 3-phosphate</name>
        <dbReference type="ChEBI" id="CHEBI:59776"/>
    </ligand>
</feature>
<evidence type="ECO:0000256" key="4">
    <source>
        <dbReference type="PIRSR" id="PIRSR000149-2"/>
    </source>
</evidence>
<dbReference type="SUPFAM" id="SSF51735">
    <property type="entry name" value="NAD(P)-binding Rossmann-fold domains"/>
    <property type="match status" value="1"/>
</dbReference>
<keyword evidence="5" id="KW-0520">NAD</keyword>
<keyword evidence="2 8" id="KW-0560">Oxidoreductase</keyword>
<evidence type="ECO:0000256" key="6">
    <source>
        <dbReference type="PIRSR" id="PIRSR000149-4"/>
    </source>
</evidence>
<feature type="binding site" evidence="5">
    <location>
        <position position="32"/>
    </location>
    <ligand>
        <name>NAD(+)</name>
        <dbReference type="ChEBI" id="CHEBI:57540"/>
    </ligand>
</feature>
<dbReference type="InterPro" id="IPR020828">
    <property type="entry name" value="GlycerAld_3-P_DH_NAD(P)-bd"/>
</dbReference>
<name>A0A2H0XBX5_UNCKA</name>
<evidence type="ECO:0000259" key="9">
    <source>
        <dbReference type="SMART" id="SM00846"/>
    </source>
</evidence>
<dbReference type="GO" id="GO:0051287">
    <property type="term" value="F:NAD binding"/>
    <property type="evidence" value="ECO:0007669"/>
    <property type="project" value="InterPro"/>
</dbReference>
<dbReference type="InterPro" id="IPR006424">
    <property type="entry name" value="Glyceraldehyde-3-P_DH_1"/>
</dbReference>
<protein>
    <recommendedName>
        <fullName evidence="8">Glyceraldehyde-3-phosphate dehydrogenase</fullName>
        <ecNumber evidence="8">1.2.1.-</ecNumber>
    </recommendedName>
</protein>
<dbReference type="Gene3D" id="3.30.360.10">
    <property type="entry name" value="Dihydrodipicolinate Reductase, domain 2"/>
    <property type="match status" value="1"/>
</dbReference>
<dbReference type="CDD" id="cd05214">
    <property type="entry name" value="GAPDH_I_N"/>
    <property type="match status" value="1"/>
</dbReference>
<dbReference type="PRINTS" id="PR00078">
    <property type="entry name" value="G3PDHDRGNASE"/>
</dbReference>
<feature type="domain" description="Glyceraldehyde 3-phosphate dehydrogenase NAD(P) binding" evidence="9">
    <location>
        <begin position="1"/>
        <end position="177"/>
    </location>
</feature>
<dbReference type="Pfam" id="PF02800">
    <property type="entry name" value="Gp_dh_C"/>
    <property type="match status" value="1"/>
</dbReference>
<dbReference type="SMART" id="SM00846">
    <property type="entry name" value="Gp_dh_N"/>
    <property type="match status" value="1"/>
</dbReference>
<comment type="caution">
    <text evidence="10">The sequence shown here is derived from an EMBL/GenBank/DDBJ whole genome shotgun (WGS) entry which is preliminary data.</text>
</comment>
<sequence>MKIAINGFGRIGRQAFKIALDKPGVEVVAINDIASPRILAHLLKYDTAYGVFPKEIKLQEDGKLTESEGSESTENHFYQASDSLPKTTYLTVDGKKTLMLNQKDPTLLPWKDLGVEVVLECTGRFTKDSASQVHITAGAKKVVVSAPVSGEGGVQTFLLGVNDADYKGETIISNASCTTNCIAPVMKVINNKFGVVKSTMTTIHAVTAEQNLVDGAPPGLHPDLRRARAGVCNMIPTTTGAAKAVGEVIPHLKGIFDGLAVRVPIITGSLSDLTILVAKKTTREEINQAFLDAEKSPQYKGVLQTTFEPIVSSDIIGNPHSAIVDLSLTKVIDGDLVKVVAWYDNEWGYSNRLVEMALLIGK</sequence>